<reference evidence="10 11" key="1">
    <citation type="submission" date="2016-08" db="EMBL/GenBank/DDBJ databases">
        <authorList>
            <person name="Seilhamer J.J."/>
        </authorList>
    </citation>
    <scope>NUCLEOTIDE SEQUENCE [LARGE SCALE GENOMIC DNA]</scope>
    <source>
        <strain evidence="10 11">PH27A</strain>
    </source>
</reference>
<dbReference type="SMART" id="SM00091">
    <property type="entry name" value="PAS"/>
    <property type="match status" value="1"/>
</dbReference>
<dbReference type="Pfam" id="PF18024">
    <property type="entry name" value="HTH_50"/>
    <property type="match status" value="1"/>
</dbReference>
<dbReference type="InterPro" id="IPR003593">
    <property type="entry name" value="AAA+_ATPase"/>
</dbReference>
<dbReference type="GO" id="GO:0016301">
    <property type="term" value="F:kinase activity"/>
    <property type="evidence" value="ECO:0007669"/>
    <property type="project" value="UniProtKB-KW"/>
</dbReference>
<dbReference type="GO" id="GO:0003677">
    <property type="term" value="F:DNA binding"/>
    <property type="evidence" value="ECO:0007669"/>
    <property type="project" value="UniProtKB-KW"/>
</dbReference>
<evidence type="ECO:0000256" key="5">
    <source>
        <dbReference type="ARBA" id="ARBA00023125"/>
    </source>
</evidence>
<keyword evidence="5" id="KW-0238">DNA-binding</keyword>
<name>A0A1E2VE65_9GAMM</name>
<accession>A0A1E2VE65</accession>
<dbReference type="InterPro" id="IPR058031">
    <property type="entry name" value="AAA_lid_NorR"/>
</dbReference>
<dbReference type="InterPro" id="IPR025943">
    <property type="entry name" value="Sigma_54_int_dom_ATP-bd_2"/>
</dbReference>
<dbReference type="InterPro" id="IPR013767">
    <property type="entry name" value="PAS_fold"/>
</dbReference>
<dbReference type="InterPro" id="IPR027417">
    <property type="entry name" value="P-loop_NTPase"/>
</dbReference>
<dbReference type="InterPro" id="IPR030828">
    <property type="entry name" value="HTH_TyrR"/>
</dbReference>
<dbReference type="PROSITE" id="PS00675">
    <property type="entry name" value="SIGMA54_INTERACT_1"/>
    <property type="match status" value="1"/>
</dbReference>
<dbReference type="GO" id="GO:0006355">
    <property type="term" value="P:regulation of DNA-templated transcription"/>
    <property type="evidence" value="ECO:0007669"/>
    <property type="project" value="InterPro"/>
</dbReference>
<dbReference type="SUPFAM" id="SSF46689">
    <property type="entry name" value="Homeodomain-like"/>
    <property type="match status" value="1"/>
</dbReference>
<keyword evidence="10" id="KW-0808">Transferase</keyword>
<comment type="caution">
    <text evidence="10">The sequence shown here is derived from an EMBL/GenBank/DDBJ whole genome shotgun (WGS) entry which is preliminary data.</text>
</comment>
<dbReference type="SMART" id="SM00382">
    <property type="entry name" value="AAA"/>
    <property type="match status" value="1"/>
</dbReference>
<protein>
    <recommendedName>
        <fullName evidence="7">HTH-type transcriptional regulatory protein TyrR</fullName>
    </recommendedName>
</protein>
<evidence type="ECO:0000256" key="6">
    <source>
        <dbReference type="ARBA" id="ARBA00023163"/>
    </source>
</evidence>
<keyword evidence="4" id="KW-0805">Transcription regulation</keyword>
<dbReference type="Gene3D" id="1.10.8.60">
    <property type="match status" value="1"/>
</dbReference>
<dbReference type="InterPro" id="IPR009057">
    <property type="entry name" value="Homeodomain-like_sf"/>
</dbReference>
<dbReference type="PROSITE" id="PS00688">
    <property type="entry name" value="SIGMA54_INTERACT_3"/>
    <property type="match status" value="1"/>
</dbReference>
<evidence type="ECO:0000256" key="2">
    <source>
        <dbReference type="ARBA" id="ARBA00022797"/>
    </source>
</evidence>
<dbReference type="Pfam" id="PF00158">
    <property type="entry name" value="Sigma54_activat"/>
    <property type="match status" value="1"/>
</dbReference>
<keyword evidence="3" id="KW-0067">ATP-binding</keyword>
<keyword evidence="11" id="KW-1185">Reference proteome</keyword>
<evidence type="ECO:0000256" key="3">
    <source>
        <dbReference type="ARBA" id="ARBA00022840"/>
    </source>
</evidence>
<dbReference type="FunFam" id="3.40.50.300:FF:000006">
    <property type="entry name" value="DNA-binding transcriptional regulator NtrC"/>
    <property type="match status" value="1"/>
</dbReference>
<dbReference type="Pfam" id="PF25601">
    <property type="entry name" value="AAA_lid_14"/>
    <property type="match status" value="1"/>
</dbReference>
<dbReference type="InterPro" id="IPR035965">
    <property type="entry name" value="PAS-like_dom_sf"/>
</dbReference>
<dbReference type="PROSITE" id="PS50045">
    <property type="entry name" value="SIGMA54_INTERACT_4"/>
    <property type="match status" value="1"/>
</dbReference>
<gene>
    <name evidence="10" type="ORF">BFW38_08180</name>
</gene>
<evidence type="ECO:0000256" key="7">
    <source>
        <dbReference type="ARBA" id="ARBA00029500"/>
    </source>
</evidence>
<dbReference type="Gene3D" id="3.40.50.300">
    <property type="entry name" value="P-loop containing nucleotide triphosphate hydrolases"/>
    <property type="match status" value="1"/>
</dbReference>
<dbReference type="STRING" id="197479.BFW38_08180"/>
<dbReference type="Proteomes" id="UP000094291">
    <property type="component" value="Unassembled WGS sequence"/>
</dbReference>
<keyword evidence="2" id="KW-0058">Aromatic hydrocarbons catabolism</keyword>
<dbReference type="AlphaFoldDB" id="A0A1E2VE65"/>
<dbReference type="CDD" id="cd00130">
    <property type="entry name" value="PAS"/>
    <property type="match status" value="1"/>
</dbReference>
<dbReference type="SUPFAM" id="SSF52540">
    <property type="entry name" value="P-loop containing nucleoside triphosphate hydrolases"/>
    <property type="match status" value="1"/>
</dbReference>
<dbReference type="InterPro" id="IPR025662">
    <property type="entry name" value="Sigma_54_int_dom_ATP-bd_1"/>
</dbReference>
<dbReference type="InterPro" id="IPR000014">
    <property type="entry name" value="PAS"/>
</dbReference>
<keyword evidence="6" id="KW-0804">Transcription</keyword>
<evidence type="ECO:0000259" key="8">
    <source>
        <dbReference type="PROSITE" id="PS50045"/>
    </source>
</evidence>
<proteinExistence type="predicted"/>
<dbReference type="Pfam" id="PF00989">
    <property type="entry name" value="PAS"/>
    <property type="match status" value="1"/>
</dbReference>
<evidence type="ECO:0000256" key="4">
    <source>
        <dbReference type="ARBA" id="ARBA00023015"/>
    </source>
</evidence>
<dbReference type="NCBIfam" id="TIGR00229">
    <property type="entry name" value="sensory_box"/>
    <property type="match status" value="1"/>
</dbReference>
<dbReference type="EMBL" id="MDTQ01000001">
    <property type="protein sequence ID" value="ODC05289.1"/>
    <property type="molecule type" value="Genomic_DNA"/>
</dbReference>
<dbReference type="NCBIfam" id="TIGR04381">
    <property type="entry name" value="HTH_TypR"/>
    <property type="match status" value="1"/>
</dbReference>
<keyword evidence="1" id="KW-0547">Nucleotide-binding</keyword>
<evidence type="ECO:0000256" key="1">
    <source>
        <dbReference type="ARBA" id="ARBA00022741"/>
    </source>
</evidence>
<evidence type="ECO:0000259" key="9">
    <source>
        <dbReference type="PROSITE" id="PS50112"/>
    </source>
</evidence>
<evidence type="ECO:0000313" key="10">
    <source>
        <dbReference type="EMBL" id="ODC05289.1"/>
    </source>
</evidence>
<dbReference type="GO" id="GO:0005524">
    <property type="term" value="F:ATP binding"/>
    <property type="evidence" value="ECO:0007669"/>
    <property type="project" value="UniProtKB-KW"/>
</dbReference>
<dbReference type="CDD" id="cd00009">
    <property type="entry name" value="AAA"/>
    <property type="match status" value="1"/>
</dbReference>
<feature type="domain" description="Sigma-54 factor interaction" evidence="8">
    <location>
        <begin position="156"/>
        <end position="385"/>
    </location>
</feature>
<dbReference type="InterPro" id="IPR025944">
    <property type="entry name" value="Sigma_54_int_dom_CS"/>
</dbReference>
<dbReference type="PROSITE" id="PS50112">
    <property type="entry name" value="PAS"/>
    <property type="match status" value="1"/>
</dbReference>
<dbReference type="PANTHER" id="PTHR32071">
    <property type="entry name" value="TRANSCRIPTIONAL REGULATORY PROTEIN"/>
    <property type="match status" value="1"/>
</dbReference>
<evidence type="ECO:0000313" key="11">
    <source>
        <dbReference type="Proteomes" id="UP000094291"/>
    </source>
</evidence>
<dbReference type="Gene3D" id="3.30.450.20">
    <property type="entry name" value="PAS domain"/>
    <property type="match status" value="1"/>
</dbReference>
<organism evidence="10 11">
    <name type="scientific">Terasakiispira papahanaumokuakeensis</name>
    <dbReference type="NCBI Taxonomy" id="197479"/>
    <lineage>
        <taxon>Bacteria</taxon>
        <taxon>Pseudomonadati</taxon>
        <taxon>Pseudomonadota</taxon>
        <taxon>Gammaproteobacteria</taxon>
        <taxon>Oceanospirillales</taxon>
        <taxon>Terasakiispira</taxon>
    </lineage>
</organism>
<dbReference type="Gene3D" id="1.10.10.60">
    <property type="entry name" value="Homeodomain-like"/>
    <property type="match status" value="1"/>
</dbReference>
<feature type="domain" description="PAS" evidence="9">
    <location>
        <begin position="12"/>
        <end position="63"/>
    </location>
</feature>
<keyword evidence="10" id="KW-0418">Kinase</keyword>
<dbReference type="InterPro" id="IPR002078">
    <property type="entry name" value="Sigma_54_int"/>
</dbReference>
<sequence>MSQTNDDALLNKSALLNKIIETAHDHLFVVDAEGRILDVSPGCSAVYGMSREALMASNVNQLVAQGVLSPSISQQVLKTQQPCQMMQITGTGRRVLAEAYPVFVDGRLDCVVSRSMDLTDLQLMQDEYALLQKRISDQLKRGPDAGLSEELALDELEIRSNAMREMAGLLRRVAPTDATVMILGESGVGKTAFARQLHQWSRREAGPFIDVNCAAIPDNLFESEMFGYQPGAFSGAARGGKAGMLEMADGGTLFLDEIAELPLTLQSKLLKVIQDGQVTRLGDTQPRQVNFRLVVATHQDLAQAVEAGRFRLDLFYRINVLPVTLPPLRQRREDIPGLVNLQLARLNERYGHNRVIHPSLWNELMSHDWPGNVRELENWLERAWLTSMGDVIGAPGQTSAETYAPVTPRGSEVMAEAEPVEGDSLKDMLERYESQVLSQLCETANSTYALAKRLNISQPSVVRKLRKYHLCCGGRQRRMTAGSSIKA</sequence>
<dbReference type="SUPFAM" id="SSF55785">
    <property type="entry name" value="PYP-like sensor domain (PAS domain)"/>
    <property type="match status" value="1"/>
</dbReference>
<dbReference type="PROSITE" id="PS00676">
    <property type="entry name" value="SIGMA54_INTERACT_2"/>
    <property type="match status" value="1"/>
</dbReference>